<dbReference type="InterPro" id="IPR043131">
    <property type="entry name" value="BCAT-like_N"/>
</dbReference>
<organism evidence="1 2">
    <name type="scientific">Cloacibacterium normanense</name>
    <dbReference type="NCBI Taxonomy" id="237258"/>
    <lineage>
        <taxon>Bacteria</taxon>
        <taxon>Pseudomonadati</taxon>
        <taxon>Bacteroidota</taxon>
        <taxon>Flavobacteriia</taxon>
        <taxon>Flavobacteriales</taxon>
        <taxon>Weeksellaceae</taxon>
    </lineage>
</organism>
<accession>A0A1E5UEI6</accession>
<keyword evidence="1" id="KW-0808">Transferase</keyword>
<dbReference type="SUPFAM" id="SSF56752">
    <property type="entry name" value="D-aminoacid aminotransferase-like PLP-dependent enzymes"/>
    <property type="match status" value="1"/>
</dbReference>
<name>A0A1E5UEI6_9FLAO</name>
<dbReference type="Gene3D" id="3.20.10.10">
    <property type="entry name" value="D-amino Acid Aminotransferase, subunit A, domain 2"/>
    <property type="match status" value="1"/>
</dbReference>
<dbReference type="GO" id="GO:0008483">
    <property type="term" value="F:transaminase activity"/>
    <property type="evidence" value="ECO:0007669"/>
    <property type="project" value="UniProtKB-KW"/>
</dbReference>
<evidence type="ECO:0000313" key="1">
    <source>
        <dbReference type="EMBL" id="OEL11228.1"/>
    </source>
</evidence>
<protein>
    <submittedName>
        <fullName evidence="1">Aminotransferase class IV family protein</fullName>
    </submittedName>
</protein>
<dbReference type="InterPro" id="IPR043132">
    <property type="entry name" value="BCAT-like_C"/>
</dbReference>
<dbReference type="RefSeq" id="WP_069798623.1">
    <property type="nucleotide sequence ID" value="NZ_CP034157.1"/>
</dbReference>
<dbReference type="STRING" id="237258.SAMN04489756_12047"/>
<dbReference type="OrthoDB" id="9805628at2"/>
<keyword evidence="1" id="KW-0032">Aminotransferase</keyword>
<keyword evidence="2" id="KW-1185">Reference proteome</keyword>
<evidence type="ECO:0000313" key="2">
    <source>
        <dbReference type="Proteomes" id="UP000095601"/>
    </source>
</evidence>
<dbReference type="AlphaFoldDB" id="A0A1E5UEI6"/>
<dbReference type="Proteomes" id="UP000095601">
    <property type="component" value="Unassembled WGS sequence"/>
</dbReference>
<sequence length="269" mass="30922">MIYLNGQKTQEIVLQNNAFLNGDAVKVHFFVKNHQLIMAEECYFFLMASMRKMRMNIPLSFTLEFFTETFNKAISENNLELGVITFMAFRNREDVLSSRTPVQYYFELNADVDVLSIHKNIEIDLLKEISVNTNILSNIRTHSPENIYAEIYAAENDLDDVILLNPDKRVARTISGNLLLLEENTIKIPKQSEGAYISPLMENFVTFLHKNAFVMIEEAELSAFETQKAEEILVISDDKGVFSVSKIRNKEFGNERFSAMVESWSNSFA</sequence>
<gene>
    <name evidence="1" type="ORF">BHF72_2344</name>
</gene>
<dbReference type="PATRIC" id="fig|237258.4.peg.2504"/>
<dbReference type="InterPro" id="IPR001544">
    <property type="entry name" value="Aminotrans_IV"/>
</dbReference>
<reference evidence="1 2" key="1">
    <citation type="submission" date="2016-09" db="EMBL/GenBank/DDBJ databases">
        <authorList>
            <person name="Capua I."/>
            <person name="De Benedictis P."/>
            <person name="Joannis T."/>
            <person name="Lombin L.H."/>
            <person name="Cattoli G."/>
        </authorList>
    </citation>
    <scope>NUCLEOTIDE SEQUENCE [LARGE SCALE GENOMIC DNA]</scope>
    <source>
        <strain evidence="1 2">NRS-1</strain>
    </source>
</reference>
<proteinExistence type="predicted"/>
<dbReference type="Pfam" id="PF01063">
    <property type="entry name" value="Aminotran_4"/>
    <property type="match status" value="1"/>
</dbReference>
<dbReference type="KEGG" id="cnr:EB819_08840"/>
<dbReference type="Gene3D" id="3.30.470.10">
    <property type="match status" value="1"/>
</dbReference>
<dbReference type="InterPro" id="IPR036038">
    <property type="entry name" value="Aminotransferase-like"/>
</dbReference>
<comment type="caution">
    <text evidence="1">The sequence shown here is derived from an EMBL/GenBank/DDBJ whole genome shotgun (WGS) entry which is preliminary data.</text>
</comment>
<dbReference type="EMBL" id="MKGI01000045">
    <property type="protein sequence ID" value="OEL11228.1"/>
    <property type="molecule type" value="Genomic_DNA"/>
</dbReference>